<dbReference type="OrthoDB" id="6418713at2759"/>
<feature type="non-terminal residue" evidence="7">
    <location>
        <position position="1"/>
    </location>
</feature>
<dbReference type="Proteomes" id="UP001165082">
    <property type="component" value="Unassembled WGS sequence"/>
</dbReference>
<evidence type="ECO:0000313" key="8">
    <source>
        <dbReference type="Proteomes" id="UP001165082"/>
    </source>
</evidence>
<keyword evidence="8" id="KW-1185">Reference proteome</keyword>
<evidence type="ECO:0000256" key="3">
    <source>
        <dbReference type="ARBA" id="ARBA00022989"/>
    </source>
</evidence>
<dbReference type="PANTHER" id="PTHR11132">
    <property type="entry name" value="SOLUTE CARRIER FAMILY 35"/>
    <property type="match status" value="1"/>
</dbReference>
<dbReference type="EMBL" id="BRXZ01006511">
    <property type="protein sequence ID" value="GMH61776.1"/>
    <property type="molecule type" value="Genomic_DNA"/>
</dbReference>
<evidence type="ECO:0000256" key="5">
    <source>
        <dbReference type="SAM" id="Phobius"/>
    </source>
</evidence>
<dbReference type="AlphaFoldDB" id="A0A9W6ZXT1"/>
<keyword evidence="2 5" id="KW-0812">Transmembrane</keyword>
<dbReference type="InterPro" id="IPR004853">
    <property type="entry name" value="Sugar_P_trans_dom"/>
</dbReference>
<evidence type="ECO:0000259" key="6">
    <source>
        <dbReference type="Pfam" id="PF03151"/>
    </source>
</evidence>
<protein>
    <recommendedName>
        <fullName evidence="6">Sugar phosphate transporter domain-containing protein</fullName>
    </recommendedName>
</protein>
<accession>A0A9W6ZXT1</accession>
<feature type="non-terminal residue" evidence="7">
    <location>
        <position position="109"/>
    </location>
</feature>
<reference evidence="7" key="1">
    <citation type="submission" date="2022-07" db="EMBL/GenBank/DDBJ databases">
        <title>Genome analysis of Parmales, a sister group of diatoms, reveals the evolutionary specialization of diatoms from phago-mixotrophs to photoautotrophs.</title>
        <authorList>
            <person name="Ban H."/>
            <person name="Sato S."/>
            <person name="Yoshikawa S."/>
            <person name="Kazumasa Y."/>
            <person name="Nakamura Y."/>
            <person name="Ichinomiya M."/>
            <person name="Saitoh K."/>
            <person name="Sato N."/>
            <person name="Blanc-Mathieu R."/>
            <person name="Endo H."/>
            <person name="Kuwata A."/>
            <person name="Ogata H."/>
        </authorList>
    </citation>
    <scope>NUCLEOTIDE SEQUENCE</scope>
</reference>
<dbReference type="GO" id="GO:0016020">
    <property type="term" value="C:membrane"/>
    <property type="evidence" value="ECO:0007669"/>
    <property type="project" value="UniProtKB-SubCell"/>
</dbReference>
<feature type="domain" description="Sugar phosphate transporter" evidence="6">
    <location>
        <begin position="11"/>
        <end position="109"/>
    </location>
</feature>
<keyword evidence="4 5" id="KW-0472">Membrane</keyword>
<feature type="transmembrane region" description="Helical" evidence="5">
    <location>
        <begin position="6"/>
        <end position="26"/>
    </location>
</feature>
<organism evidence="7 8">
    <name type="scientific">Triparma retinervis</name>
    <dbReference type="NCBI Taxonomy" id="2557542"/>
    <lineage>
        <taxon>Eukaryota</taxon>
        <taxon>Sar</taxon>
        <taxon>Stramenopiles</taxon>
        <taxon>Ochrophyta</taxon>
        <taxon>Bolidophyceae</taxon>
        <taxon>Parmales</taxon>
        <taxon>Triparmaceae</taxon>
        <taxon>Triparma</taxon>
    </lineage>
</organism>
<evidence type="ECO:0000256" key="4">
    <source>
        <dbReference type="ARBA" id="ARBA00023136"/>
    </source>
</evidence>
<keyword evidence="3 5" id="KW-1133">Transmembrane helix</keyword>
<name>A0A9W6ZXT1_9STRA</name>
<gene>
    <name evidence="7" type="ORF">TrRE_jg758</name>
</gene>
<proteinExistence type="predicted"/>
<sequence length="109" mass="12126">PPLTRLTSNQVYFLLWYGLNIGYNIYNKKVMNAYPLPFTMATIQLGAGLLWILPVWFLGFRPKPVLTTSEIKTLAPIAFFHTIGHTMTVVSLGAGAVSFTHIVKAAEPF</sequence>
<comment type="caution">
    <text evidence="7">The sequence shown here is derived from an EMBL/GenBank/DDBJ whole genome shotgun (WGS) entry which is preliminary data.</text>
</comment>
<evidence type="ECO:0000313" key="7">
    <source>
        <dbReference type="EMBL" id="GMH61776.1"/>
    </source>
</evidence>
<evidence type="ECO:0000256" key="2">
    <source>
        <dbReference type="ARBA" id="ARBA00022692"/>
    </source>
</evidence>
<dbReference type="Pfam" id="PF03151">
    <property type="entry name" value="TPT"/>
    <property type="match status" value="1"/>
</dbReference>
<feature type="transmembrane region" description="Helical" evidence="5">
    <location>
        <begin position="38"/>
        <end position="58"/>
    </location>
</feature>
<feature type="transmembrane region" description="Helical" evidence="5">
    <location>
        <begin position="78"/>
        <end position="103"/>
    </location>
</feature>
<dbReference type="InterPro" id="IPR050186">
    <property type="entry name" value="TPT_transporter"/>
</dbReference>
<evidence type="ECO:0000256" key="1">
    <source>
        <dbReference type="ARBA" id="ARBA00004141"/>
    </source>
</evidence>
<comment type="subcellular location">
    <subcellularLocation>
        <location evidence="1">Membrane</location>
        <topology evidence="1">Multi-pass membrane protein</topology>
    </subcellularLocation>
</comment>